<evidence type="ECO:0000313" key="3">
    <source>
        <dbReference type="Proteomes" id="UP000501602"/>
    </source>
</evidence>
<organism evidence="2 3">
    <name type="scientific">Ferrimonas lipolytica</name>
    <dbReference type="NCBI Taxonomy" id="2724191"/>
    <lineage>
        <taxon>Bacteria</taxon>
        <taxon>Pseudomonadati</taxon>
        <taxon>Pseudomonadota</taxon>
        <taxon>Gammaproteobacteria</taxon>
        <taxon>Alteromonadales</taxon>
        <taxon>Ferrimonadaceae</taxon>
        <taxon>Ferrimonas</taxon>
    </lineage>
</organism>
<keyword evidence="3" id="KW-1185">Reference proteome</keyword>
<dbReference type="Proteomes" id="UP000501602">
    <property type="component" value="Chromosome"/>
</dbReference>
<accession>A0A6H1UI29</accession>
<proteinExistence type="predicted"/>
<keyword evidence="1" id="KW-0175">Coiled coil</keyword>
<name>A0A6H1UI29_9GAMM</name>
<dbReference type="EMBL" id="CP051180">
    <property type="protein sequence ID" value="QIZ78694.1"/>
    <property type="molecule type" value="Genomic_DNA"/>
</dbReference>
<feature type="coiled-coil region" evidence="1">
    <location>
        <begin position="92"/>
        <end position="126"/>
    </location>
</feature>
<evidence type="ECO:0000256" key="1">
    <source>
        <dbReference type="SAM" id="Coils"/>
    </source>
</evidence>
<dbReference type="KEGG" id="fes:HER31_18385"/>
<gene>
    <name evidence="2" type="ORF">HER31_18385</name>
</gene>
<protein>
    <submittedName>
        <fullName evidence="2">Uncharacterized protein</fullName>
    </submittedName>
</protein>
<dbReference type="RefSeq" id="WP_168662904.1">
    <property type="nucleotide sequence ID" value="NZ_CP051180.1"/>
</dbReference>
<evidence type="ECO:0000313" key="2">
    <source>
        <dbReference type="EMBL" id="QIZ78694.1"/>
    </source>
</evidence>
<sequence length="162" mass="18757">MSEPHLRYLKEQLSKIADEHGFELELTNKHLRINYSPHYATAIVVSFDLGVGYRLEKHRSKGLTNDYSGKRIDYDWLHGYILANSHKEDVIRAKAEDESNRMQEKLMKQKEQNQRLKRLAQDERRGLVTDSAAINNSYDGTNILEVDHRLGINIVHKGSKGK</sequence>
<reference evidence="2 3" key="1">
    <citation type="submission" date="2020-04" db="EMBL/GenBank/DDBJ databases">
        <title>Ferrimonas sp. S7 isolated from sea water.</title>
        <authorList>
            <person name="Bae S.S."/>
            <person name="Baek K."/>
        </authorList>
    </citation>
    <scope>NUCLEOTIDE SEQUENCE [LARGE SCALE GENOMIC DNA]</scope>
    <source>
        <strain evidence="2 3">S7</strain>
    </source>
</reference>
<dbReference type="AlphaFoldDB" id="A0A6H1UI29"/>